<dbReference type="Proteomes" id="UP001335648">
    <property type="component" value="Unassembled WGS sequence"/>
</dbReference>
<dbReference type="EMBL" id="JAULUE010002048">
    <property type="protein sequence ID" value="KAK5909891.1"/>
    <property type="molecule type" value="Genomic_DNA"/>
</dbReference>
<evidence type="ECO:0000313" key="2">
    <source>
        <dbReference type="Proteomes" id="UP001335648"/>
    </source>
</evidence>
<sequence>MWRPENTGTTPVIDVTGFICRAADMSPVGNREDPHGNQHPDSYVDEKADLACSGPRERHGSVAPLQRYTHTVTDARGLH</sequence>
<proteinExistence type="predicted"/>
<accession>A0AAN8HBW0</accession>
<evidence type="ECO:0000313" key="1">
    <source>
        <dbReference type="EMBL" id="KAK5909891.1"/>
    </source>
</evidence>
<name>A0AAN8HBW0_9TELE</name>
<reference evidence="1 2" key="1">
    <citation type="journal article" date="2023" name="Mol. Biol. Evol.">
        <title>Genomics of Secondarily Temperate Adaptation in the Only Non-Antarctic Icefish.</title>
        <authorList>
            <person name="Rivera-Colon A.G."/>
            <person name="Rayamajhi N."/>
            <person name="Minhas B.F."/>
            <person name="Madrigal G."/>
            <person name="Bilyk K.T."/>
            <person name="Yoon V."/>
            <person name="Hune M."/>
            <person name="Gregory S."/>
            <person name="Cheng C.H.C."/>
            <person name="Catchen J.M."/>
        </authorList>
    </citation>
    <scope>NUCLEOTIDE SEQUENCE [LARGE SCALE GENOMIC DNA]</scope>
    <source>
        <strain evidence="1">JC2023a</strain>
    </source>
</reference>
<keyword evidence="2" id="KW-1185">Reference proteome</keyword>
<protein>
    <submittedName>
        <fullName evidence="1">Uncharacterized protein</fullName>
    </submittedName>
</protein>
<dbReference type="AlphaFoldDB" id="A0AAN8HBW0"/>
<gene>
    <name evidence="1" type="ORF">CesoFtcFv8_003779</name>
</gene>
<organism evidence="1 2">
    <name type="scientific">Champsocephalus esox</name>
    <name type="common">pike icefish</name>
    <dbReference type="NCBI Taxonomy" id="159716"/>
    <lineage>
        <taxon>Eukaryota</taxon>
        <taxon>Metazoa</taxon>
        <taxon>Chordata</taxon>
        <taxon>Craniata</taxon>
        <taxon>Vertebrata</taxon>
        <taxon>Euteleostomi</taxon>
        <taxon>Actinopterygii</taxon>
        <taxon>Neopterygii</taxon>
        <taxon>Teleostei</taxon>
        <taxon>Neoteleostei</taxon>
        <taxon>Acanthomorphata</taxon>
        <taxon>Eupercaria</taxon>
        <taxon>Perciformes</taxon>
        <taxon>Notothenioidei</taxon>
        <taxon>Channichthyidae</taxon>
        <taxon>Champsocephalus</taxon>
    </lineage>
</organism>
<comment type="caution">
    <text evidence="1">The sequence shown here is derived from an EMBL/GenBank/DDBJ whole genome shotgun (WGS) entry which is preliminary data.</text>
</comment>